<dbReference type="GO" id="GO:0005634">
    <property type="term" value="C:nucleus"/>
    <property type="evidence" value="ECO:0007669"/>
    <property type="project" value="TreeGrafter"/>
</dbReference>
<dbReference type="EMBL" id="SGPM01000114">
    <property type="protein sequence ID" value="THH29638.1"/>
    <property type="molecule type" value="Genomic_DNA"/>
</dbReference>
<dbReference type="AlphaFoldDB" id="A0A4S4MW60"/>
<comment type="similarity">
    <text evidence="1 8">Belongs to the WD repeat DDB2/WDR76 family.</text>
</comment>
<feature type="repeat" description="WD" evidence="7">
    <location>
        <begin position="411"/>
        <end position="445"/>
    </location>
</feature>
<dbReference type="GO" id="GO:2000001">
    <property type="term" value="P:regulation of DNA damage checkpoint"/>
    <property type="evidence" value="ECO:0007669"/>
    <property type="project" value="TreeGrafter"/>
</dbReference>
<keyword evidence="11" id="KW-1185">Reference proteome</keyword>
<dbReference type="OrthoDB" id="9890280at2759"/>
<keyword evidence="5 8" id="KW-0227">DNA damage</keyword>
<keyword evidence="3 7" id="KW-0853">WD repeat</keyword>
<dbReference type="InterPro" id="IPR001680">
    <property type="entry name" value="WD40_rpt"/>
</dbReference>
<dbReference type="Gene3D" id="2.130.10.10">
    <property type="entry name" value="YVTN repeat-like/Quinoprotein amine dehydrogenase"/>
    <property type="match status" value="1"/>
</dbReference>
<evidence type="ECO:0000256" key="8">
    <source>
        <dbReference type="RuleBase" id="RU365004"/>
    </source>
</evidence>
<feature type="compositionally biased region" description="Basic and acidic residues" evidence="9">
    <location>
        <begin position="88"/>
        <end position="120"/>
    </location>
</feature>
<evidence type="ECO:0000256" key="6">
    <source>
        <dbReference type="ARBA" id="ARBA00023125"/>
    </source>
</evidence>
<gene>
    <name evidence="10" type="ORF">EUX98_g4552</name>
</gene>
<dbReference type="Pfam" id="PF00400">
    <property type="entry name" value="WD40"/>
    <property type="match status" value="2"/>
</dbReference>
<evidence type="ECO:0000256" key="5">
    <source>
        <dbReference type="ARBA" id="ARBA00022763"/>
    </source>
</evidence>
<evidence type="ECO:0000256" key="4">
    <source>
        <dbReference type="ARBA" id="ARBA00022737"/>
    </source>
</evidence>
<dbReference type="PANTHER" id="PTHR14773">
    <property type="entry name" value="WD REPEAT-CONTAINING PROTEIN 76"/>
    <property type="match status" value="1"/>
</dbReference>
<dbReference type="SUPFAM" id="SSF50978">
    <property type="entry name" value="WD40 repeat-like"/>
    <property type="match status" value="1"/>
</dbReference>
<comment type="caution">
    <text evidence="10">The sequence shown here is derived from an EMBL/GenBank/DDBJ whole genome shotgun (WGS) entry which is preliminary data.</text>
</comment>
<dbReference type="InterPro" id="IPR050853">
    <property type="entry name" value="WD_repeat_DNA-damage-binding"/>
</dbReference>
<organism evidence="10 11">
    <name type="scientific">Antrodiella citrinella</name>
    <dbReference type="NCBI Taxonomy" id="2447956"/>
    <lineage>
        <taxon>Eukaryota</taxon>
        <taxon>Fungi</taxon>
        <taxon>Dikarya</taxon>
        <taxon>Basidiomycota</taxon>
        <taxon>Agaricomycotina</taxon>
        <taxon>Agaricomycetes</taxon>
        <taxon>Polyporales</taxon>
        <taxon>Steccherinaceae</taxon>
        <taxon>Antrodiella</taxon>
    </lineage>
</organism>
<dbReference type="PROSITE" id="PS50082">
    <property type="entry name" value="WD_REPEATS_2"/>
    <property type="match status" value="1"/>
</dbReference>
<evidence type="ECO:0000313" key="11">
    <source>
        <dbReference type="Proteomes" id="UP000308730"/>
    </source>
</evidence>
<dbReference type="PANTHER" id="PTHR14773:SF0">
    <property type="entry name" value="WD REPEAT-CONTAINING PROTEIN 76"/>
    <property type="match status" value="1"/>
</dbReference>
<dbReference type="InterPro" id="IPR019775">
    <property type="entry name" value="WD40_repeat_CS"/>
</dbReference>
<feature type="compositionally biased region" description="Low complexity" evidence="9">
    <location>
        <begin position="53"/>
        <end position="62"/>
    </location>
</feature>
<dbReference type="InterPro" id="IPR015943">
    <property type="entry name" value="WD40/YVTN_repeat-like_dom_sf"/>
</dbReference>
<dbReference type="GO" id="GO:0003677">
    <property type="term" value="F:DNA binding"/>
    <property type="evidence" value="ECO:0007669"/>
    <property type="project" value="UniProtKB-UniRule"/>
</dbReference>
<dbReference type="InterPro" id="IPR036322">
    <property type="entry name" value="WD40_repeat_dom_sf"/>
</dbReference>
<evidence type="ECO:0000256" key="3">
    <source>
        <dbReference type="ARBA" id="ARBA00022574"/>
    </source>
</evidence>
<evidence type="ECO:0000256" key="9">
    <source>
        <dbReference type="SAM" id="MobiDB-lite"/>
    </source>
</evidence>
<feature type="region of interest" description="Disordered" evidence="9">
    <location>
        <begin position="32"/>
        <end position="134"/>
    </location>
</feature>
<reference evidence="10 11" key="1">
    <citation type="submission" date="2019-02" db="EMBL/GenBank/DDBJ databases">
        <title>Genome sequencing of the rare red list fungi Antrodiella citrinella (Flaviporus citrinellus).</title>
        <authorList>
            <person name="Buettner E."/>
            <person name="Kellner H."/>
        </authorList>
    </citation>
    <scope>NUCLEOTIDE SEQUENCE [LARGE SCALE GENOMIC DNA]</scope>
    <source>
        <strain evidence="10 11">DSM 108506</strain>
    </source>
</reference>
<name>A0A4S4MW60_9APHY</name>
<protein>
    <recommendedName>
        <fullName evidence="2 8">DNA damage-binding protein CMR1</fullName>
    </recommendedName>
</protein>
<evidence type="ECO:0000256" key="7">
    <source>
        <dbReference type="PROSITE-ProRule" id="PRU00221"/>
    </source>
</evidence>
<feature type="compositionally biased region" description="Acidic residues" evidence="9">
    <location>
        <begin position="229"/>
        <end position="238"/>
    </location>
</feature>
<evidence type="ECO:0000256" key="1">
    <source>
        <dbReference type="ARBA" id="ARBA00005434"/>
    </source>
</evidence>
<feature type="region of interest" description="Disordered" evidence="9">
    <location>
        <begin position="225"/>
        <end position="244"/>
    </location>
</feature>
<dbReference type="PROSITE" id="PS00678">
    <property type="entry name" value="WD_REPEATS_1"/>
    <property type="match status" value="1"/>
</dbReference>
<evidence type="ECO:0000313" key="10">
    <source>
        <dbReference type="EMBL" id="THH29638.1"/>
    </source>
</evidence>
<proteinExistence type="inferred from homology"/>
<accession>A0A4S4MW60</accession>
<dbReference type="SMART" id="SM00320">
    <property type="entry name" value="WD40"/>
    <property type="match status" value="4"/>
</dbReference>
<keyword evidence="4" id="KW-0677">Repeat</keyword>
<comment type="function">
    <text evidence="8">DNA-binding protein that binds to both single- and double-stranded DNA. Binds preferentially to UV-damaged DNA. May be involved in DNA-metabolic processes.</text>
</comment>
<dbReference type="GO" id="GO:0006974">
    <property type="term" value="P:DNA damage response"/>
    <property type="evidence" value="ECO:0007669"/>
    <property type="project" value="UniProtKB-KW"/>
</dbReference>
<evidence type="ECO:0000256" key="2">
    <source>
        <dbReference type="ARBA" id="ARBA00021132"/>
    </source>
</evidence>
<dbReference type="Proteomes" id="UP000308730">
    <property type="component" value="Unassembled WGS sequence"/>
</dbReference>
<keyword evidence="6 8" id="KW-0238">DNA-binding</keyword>
<sequence length="518" mass="58810">MSDFDAEREANIARNKALLASLDISVQSLGIAPKADKSKLQARPVQPRRPAKRAAASPLPARTTRASTRLKLPVVNPNETPAQKKKREKEEEDVRKKEEDKRLEAEERERQAKRPRHQDLDLTALTDDLDDSGRSTLRSTFQELLKTSNPRRATSQDAFTCDADGTDQEAREVTDLKKRLEKMKVVARAKVCQDRIYSAAYHPEKTKDIIFFGDKHGQLGIWDPRAPIEGEDDDDEAETESKENGQYWRLQAHWPATSKSSISSIKFDPNDAHSVFTSSYDCTLRSLSFTSGISREIFATEGNTLIHSVDLPPTGNEMWISDSSGGLTHLDLREDKSKARWHGVSTHKIGTVSINPANPHFLLTASNNRFLRIWDARNFDILKTLDDEDDSKIIEEFLRHSEDAGTCLRGEWEHGKAINSAYWDPRGRGIVSTCYDDKLRFWDIDRSFLNRPSKFPTSRPKREVSHDCQTGRWLTVLKAQWSPNPDVLPHVTVGNMRHSLDIYTCKGELLAKLSDPKR</sequence>